<dbReference type="SMART" id="SM00507">
    <property type="entry name" value="HNHc"/>
    <property type="match status" value="1"/>
</dbReference>
<dbReference type="Gene3D" id="1.10.30.50">
    <property type="match status" value="1"/>
</dbReference>
<gene>
    <name evidence="4" type="ORF">BW733_04050</name>
</gene>
<dbReference type="RefSeq" id="WP_077348103.1">
    <property type="nucleotide sequence ID" value="NZ_CP019607.1"/>
</dbReference>
<dbReference type="GO" id="GO:0008270">
    <property type="term" value="F:zinc ion binding"/>
    <property type="evidence" value="ECO:0007669"/>
    <property type="project" value="InterPro"/>
</dbReference>
<dbReference type="InterPro" id="IPR002711">
    <property type="entry name" value="HNH"/>
</dbReference>
<feature type="domain" description="HNH nuclease" evidence="3">
    <location>
        <begin position="345"/>
        <end position="397"/>
    </location>
</feature>
<dbReference type="AlphaFoldDB" id="A0A1Q2CVK7"/>
<dbReference type="CDD" id="cd00085">
    <property type="entry name" value="HNHc"/>
    <property type="match status" value="1"/>
</dbReference>
<dbReference type="InterPro" id="IPR003615">
    <property type="entry name" value="HNH_nuc"/>
</dbReference>
<evidence type="ECO:0000256" key="2">
    <source>
        <dbReference type="SAM" id="MobiDB-lite"/>
    </source>
</evidence>
<dbReference type="OrthoDB" id="3725562at2"/>
<dbReference type="GO" id="GO:0003676">
    <property type="term" value="F:nucleic acid binding"/>
    <property type="evidence" value="ECO:0007669"/>
    <property type="project" value="InterPro"/>
</dbReference>
<dbReference type="KEGG" id="tfa:BW733_04050"/>
<feature type="region of interest" description="Disordered" evidence="2">
    <location>
        <begin position="413"/>
        <end position="540"/>
    </location>
</feature>
<proteinExistence type="inferred from homology"/>
<dbReference type="STRING" id="399497.BW733_04050"/>
<name>A0A1Q2CVK7_9ACTN</name>
<dbReference type="InterPro" id="IPR003870">
    <property type="entry name" value="DUF222"/>
</dbReference>
<dbReference type="GO" id="GO:0004519">
    <property type="term" value="F:endonuclease activity"/>
    <property type="evidence" value="ECO:0007669"/>
    <property type="project" value="InterPro"/>
</dbReference>
<comment type="similarity">
    <text evidence="1">Belongs to the Rv1128c/1148c/1588c/1702c/1945/3466 family.</text>
</comment>
<dbReference type="EMBL" id="CP019607">
    <property type="protein sequence ID" value="AQP50127.1"/>
    <property type="molecule type" value="Genomic_DNA"/>
</dbReference>
<reference evidence="4 5" key="1">
    <citation type="journal article" date="2008" name="Int. J. Syst. Evol. Microbiol.">
        <title>Tessaracoccus flavescens sp. nov., isolated from marine sediment.</title>
        <authorList>
            <person name="Lee D.W."/>
            <person name="Lee S.D."/>
        </authorList>
    </citation>
    <scope>NUCLEOTIDE SEQUENCE [LARGE SCALE GENOMIC DNA]</scope>
    <source>
        <strain evidence="4 5">SST-39T</strain>
    </source>
</reference>
<feature type="compositionally biased region" description="Low complexity" evidence="2">
    <location>
        <begin position="531"/>
        <end position="540"/>
    </location>
</feature>
<sequence>MEQQRSQSRREIAAAQLDAVLDLLCDTSPDDPISPRDELALIERVRKAQARLTSRVAVMVADAERRGVSERAVGSSMTSWLSGRGNVSSREAAGVVFAGRDLNAHPELREAAMRGDVSPVQARGITKALDGLPRTLSDAQKEEATSLLVSRASSANGDQLARMGQVVLDAIAPESSADAAEREAKRLDRQRRQAFSRRSLRFTRDEGSVVFHGSLPMLEGEAFVRIIEAYRASQKQSGDDQLDPEAPLLRPEQRNADALVRLVSEHQSRRRGPSVAGDRPRVVVVMREEALRERAEQAGLLGSGEQIAPGDLRRLCCDADLMPAVLGSQSEVLDVGRTERLVTPAIRKALWLRDGGCTFPGCDKPDEQCEAHHIQPWWAGGSTSLENLVLLCAHHHACVEPARFFPEGHGSARLEGLVPTTSPPAVSPGGPPPLTDPPDQSPPSIPVITQPADELLPPEDPSLTAPRTSPQGPGQDSALPRPIIRPGERGGPGQPRWDKWEVRLDSNGLPEFLPPSRMDPERTPRRRRARLAASDLAVAS</sequence>
<evidence type="ECO:0000313" key="4">
    <source>
        <dbReference type="EMBL" id="AQP50127.1"/>
    </source>
</evidence>
<feature type="compositionally biased region" description="Polar residues" evidence="2">
    <location>
        <begin position="465"/>
        <end position="474"/>
    </location>
</feature>
<dbReference type="Pfam" id="PF02720">
    <property type="entry name" value="DUF222"/>
    <property type="match status" value="1"/>
</dbReference>
<protein>
    <recommendedName>
        <fullName evidence="3">HNH nuclease domain-containing protein</fullName>
    </recommendedName>
</protein>
<organism evidence="4 5">
    <name type="scientific">Tessaracoccus flavescens</name>
    <dbReference type="NCBI Taxonomy" id="399497"/>
    <lineage>
        <taxon>Bacteria</taxon>
        <taxon>Bacillati</taxon>
        <taxon>Actinomycetota</taxon>
        <taxon>Actinomycetes</taxon>
        <taxon>Propionibacteriales</taxon>
        <taxon>Propionibacteriaceae</taxon>
        <taxon>Tessaracoccus</taxon>
    </lineage>
</organism>
<dbReference type="Proteomes" id="UP000188235">
    <property type="component" value="Chromosome"/>
</dbReference>
<evidence type="ECO:0000256" key="1">
    <source>
        <dbReference type="ARBA" id="ARBA00023450"/>
    </source>
</evidence>
<evidence type="ECO:0000313" key="5">
    <source>
        <dbReference type="Proteomes" id="UP000188235"/>
    </source>
</evidence>
<feature type="compositionally biased region" description="Pro residues" evidence="2">
    <location>
        <begin position="421"/>
        <end position="445"/>
    </location>
</feature>
<dbReference type="Pfam" id="PF01844">
    <property type="entry name" value="HNH"/>
    <property type="match status" value="1"/>
</dbReference>
<accession>A0A1Q2CVK7</accession>
<evidence type="ECO:0000259" key="3">
    <source>
        <dbReference type="SMART" id="SM00507"/>
    </source>
</evidence>
<keyword evidence="5" id="KW-1185">Reference proteome</keyword>